<sequence>MAELALYSPDKKIRFTLPSPADDEAVAKLRSDPICRKYVRFLPESVSVAEVTEYRESRAKNPHNLDFIVSALNAQGEYQFAGLCNVFLIDEIHMWGDAGIWITSDRHGQGLTTPILYMLLEHVFEQRGLHRITFMTGVDNAPMRGWLEKVAGARLEGTFKDCWKEPTGGYLDVVLYAILDSEWKDRVKDSLVKKMKERGLGLPKDA</sequence>
<dbReference type="PROSITE" id="PS51186">
    <property type="entry name" value="GNAT"/>
    <property type="match status" value="1"/>
</dbReference>
<gene>
    <name evidence="2" type="ORF">CC1G_01913</name>
</gene>
<protein>
    <recommendedName>
        <fullName evidence="1">N-acetyltransferase domain-containing protein</fullName>
    </recommendedName>
</protein>
<dbReference type="GeneID" id="6006716"/>
<dbReference type="InterPro" id="IPR016181">
    <property type="entry name" value="Acyl_CoA_acyltransferase"/>
</dbReference>
<name>A8N5Y2_COPC7</name>
<dbReference type="VEuPathDB" id="FungiDB:CC1G_01913"/>
<comment type="caution">
    <text evidence="2">The sequence shown here is derived from an EMBL/GenBank/DDBJ whole genome shotgun (WGS) entry which is preliminary data.</text>
</comment>
<dbReference type="Gene3D" id="3.40.630.30">
    <property type="match status" value="1"/>
</dbReference>
<dbReference type="RefSeq" id="XP_001830277.2">
    <property type="nucleotide sequence ID" value="XM_001830225.2"/>
</dbReference>
<organism evidence="2 3">
    <name type="scientific">Coprinopsis cinerea (strain Okayama-7 / 130 / ATCC MYA-4618 / FGSC 9003)</name>
    <name type="common">Inky cap fungus</name>
    <name type="synonym">Hormographiella aspergillata</name>
    <dbReference type="NCBI Taxonomy" id="240176"/>
    <lineage>
        <taxon>Eukaryota</taxon>
        <taxon>Fungi</taxon>
        <taxon>Dikarya</taxon>
        <taxon>Basidiomycota</taxon>
        <taxon>Agaricomycotina</taxon>
        <taxon>Agaricomycetes</taxon>
        <taxon>Agaricomycetidae</taxon>
        <taxon>Agaricales</taxon>
        <taxon>Agaricineae</taxon>
        <taxon>Psathyrellaceae</taxon>
        <taxon>Coprinopsis</taxon>
    </lineage>
</organism>
<accession>A8N5Y2</accession>
<proteinExistence type="predicted"/>
<dbReference type="PANTHER" id="PTHR43610:SF1">
    <property type="entry name" value="N-ACETYLTRANSFERASE DOMAIN-CONTAINING PROTEIN"/>
    <property type="match status" value="1"/>
</dbReference>
<dbReference type="InterPro" id="IPR000182">
    <property type="entry name" value="GNAT_dom"/>
</dbReference>
<dbReference type="GO" id="GO:0016747">
    <property type="term" value="F:acyltransferase activity, transferring groups other than amino-acyl groups"/>
    <property type="evidence" value="ECO:0007669"/>
    <property type="project" value="InterPro"/>
</dbReference>
<dbReference type="KEGG" id="cci:CC1G_01913"/>
<feature type="domain" description="N-acetyltransferase" evidence="1">
    <location>
        <begin position="13"/>
        <end position="180"/>
    </location>
</feature>
<dbReference type="PANTHER" id="PTHR43610">
    <property type="entry name" value="BLL6696 PROTEIN"/>
    <property type="match status" value="1"/>
</dbReference>
<evidence type="ECO:0000313" key="3">
    <source>
        <dbReference type="Proteomes" id="UP000001861"/>
    </source>
</evidence>
<dbReference type="EMBL" id="AACS02000003">
    <property type="protein sequence ID" value="EAU91424.2"/>
    <property type="molecule type" value="Genomic_DNA"/>
</dbReference>
<dbReference type="SUPFAM" id="SSF55729">
    <property type="entry name" value="Acyl-CoA N-acyltransferases (Nat)"/>
    <property type="match status" value="1"/>
</dbReference>
<dbReference type="Pfam" id="PF13302">
    <property type="entry name" value="Acetyltransf_3"/>
    <property type="match status" value="1"/>
</dbReference>
<dbReference type="eggNOG" id="ENOG502RY5I">
    <property type="taxonomic scope" value="Eukaryota"/>
</dbReference>
<keyword evidence="3" id="KW-1185">Reference proteome</keyword>
<reference evidence="2 3" key="1">
    <citation type="journal article" date="2010" name="Proc. Natl. Acad. Sci. U.S.A.">
        <title>Insights into evolution of multicellular fungi from the assembled chromosomes of the mushroom Coprinopsis cinerea (Coprinus cinereus).</title>
        <authorList>
            <person name="Stajich J.E."/>
            <person name="Wilke S.K."/>
            <person name="Ahren D."/>
            <person name="Au C.H."/>
            <person name="Birren B.W."/>
            <person name="Borodovsky M."/>
            <person name="Burns C."/>
            <person name="Canback B."/>
            <person name="Casselton L.A."/>
            <person name="Cheng C.K."/>
            <person name="Deng J."/>
            <person name="Dietrich F.S."/>
            <person name="Fargo D.C."/>
            <person name="Farman M.L."/>
            <person name="Gathman A.C."/>
            <person name="Goldberg J."/>
            <person name="Guigo R."/>
            <person name="Hoegger P.J."/>
            <person name="Hooker J.B."/>
            <person name="Huggins A."/>
            <person name="James T.Y."/>
            <person name="Kamada T."/>
            <person name="Kilaru S."/>
            <person name="Kodira C."/>
            <person name="Kues U."/>
            <person name="Kupfer D."/>
            <person name="Kwan H.S."/>
            <person name="Lomsadze A."/>
            <person name="Li W."/>
            <person name="Lilly W.W."/>
            <person name="Ma L.J."/>
            <person name="Mackey A.J."/>
            <person name="Manning G."/>
            <person name="Martin F."/>
            <person name="Muraguchi H."/>
            <person name="Natvig D.O."/>
            <person name="Palmerini H."/>
            <person name="Ramesh M.A."/>
            <person name="Rehmeyer C.J."/>
            <person name="Roe B.A."/>
            <person name="Shenoy N."/>
            <person name="Stanke M."/>
            <person name="Ter-Hovhannisyan V."/>
            <person name="Tunlid A."/>
            <person name="Velagapudi R."/>
            <person name="Vision T.J."/>
            <person name="Zeng Q."/>
            <person name="Zolan M.E."/>
            <person name="Pukkila P.J."/>
        </authorList>
    </citation>
    <scope>NUCLEOTIDE SEQUENCE [LARGE SCALE GENOMIC DNA]</scope>
    <source>
        <strain evidence="3">Okayama-7 / 130 / ATCC MYA-4618 / FGSC 9003</strain>
    </source>
</reference>
<evidence type="ECO:0000313" key="2">
    <source>
        <dbReference type="EMBL" id="EAU91424.2"/>
    </source>
</evidence>
<dbReference type="HOGENOM" id="CLU_115480_0_0_1"/>
<dbReference type="AlphaFoldDB" id="A8N5Y2"/>
<evidence type="ECO:0000259" key="1">
    <source>
        <dbReference type="PROSITE" id="PS51186"/>
    </source>
</evidence>
<dbReference type="Proteomes" id="UP000001861">
    <property type="component" value="Unassembled WGS sequence"/>
</dbReference>
<dbReference type="InParanoid" id="A8N5Y2"/>
<dbReference type="OMA" id="VAIHRTH"/>
<dbReference type="OrthoDB" id="64477at2759"/>